<keyword evidence="3" id="KW-1185">Reference proteome</keyword>
<dbReference type="Proteomes" id="UP000275385">
    <property type="component" value="Unassembled WGS sequence"/>
</dbReference>
<evidence type="ECO:0000313" key="3">
    <source>
        <dbReference type="Proteomes" id="UP000275385"/>
    </source>
</evidence>
<dbReference type="EMBL" id="QVQW01000052">
    <property type="protein sequence ID" value="RKU42708.1"/>
    <property type="molecule type" value="Genomic_DNA"/>
</dbReference>
<feature type="region of interest" description="Disordered" evidence="1">
    <location>
        <begin position="37"/>
        <end position="109"/>
    </location>
</feature>
<gene>
    <name evidence="2" type="ORF">DL546_002120</name>
</gene>
<dbReference type="InterPro" id="IPR014839">
    <property type="entry name" value="Crt10"/>
</dbReference>
<protein>
    <submittedName>
        <fullName evidence="2">Uncharacterized protein</fullName>
    </submittedName>
</protein>
<sequence>METRSSAAFELSPVCHVQTAEKRFGRHVLADLRDWIHDGPAMTAPGDQDSDEDDDTDSDDDSDASLAPPLWNDGDPDLAAGFANNPGGATVAGPPPFENGNMETDPTHESIGFPKVARVRSNLTVLSQRYNLYFAAYQDKIYVYQPQRAPPILPAVSLILHPPRTKAAKVVRGTLDRYNGHMMNHITVGDLGSLEVLLLAYDDGDVIGYFTHWIAHAVATRKGSVPQTAAGTRPSYVRPFFHDNVGISAWGLAIHKQSRLVAVSSNKHEVTVFAFATSDNERGLSSSEVVDSWKTAAQRRKDDDSPRVWSGQTALELERHFQSRTRNWRIVLPFGLEGHNSPNIAFCDMPDGNADKVVAVDVRGNTWILDIWKIGGFPAVSQPSVSRGSDYGDYMGWGVLVLPDSSFRCAPNNEAAMGLTASEVFGTNQSIGDGISNDIWLDVTCSLYRVRDNAADVRATLTARYGNKYDLRYRKGYTSLHHPMSGLTQMPASIPSPVAPTVMPPTFQAVAELFTLHSPFGSPSSESASAGSSVPGSEVYTLTRRWAPITSYKDEPPEGAKIDIKAERDKYGFLPARTIVPTFGQTFNITNHNELHYFYAQSMQRKTRSHSVPMSSACFDPDVAHGFSILRTTRTGVELQSLDPGSASVLCRDVLPQHNHHQRRPTPYDLATHLCERISMLHHIPELGLVVLGSLSGRVALLSLTKPPERHRFGTRGRTDGCPIPRAFKVEAILPRKSDEENRLRPWVALHGMAVSRAPQPKPGSLELQKGKGRGDMWRLILHYMDHTILMYDLTRRLDADELLIL</sequence>
<evidence type="ECO:0000256" key="1">
    <source>
        <dbReference type="SAM" id="MobiDB-lite"/>
    </source>
</evidence>
<dbReference type="Pfam" id="PF08728">
    <property type="entry name" value="CRT10"/>
    <property type="match status" value="1"/>
</dbReference>
<dbReference type="OrthoDB" id="5591786at2759"/>
<dbReference type="AlphaFoldDB" id="A0A420Y4B1"/>
<comment type="caution">
    <text evidence="2">The sequence shown here is derived from an EMBL/GenBank/DDBJ whole genome shotgun (WGS) entry which is preliminary data.</text>
</comment>
<proteinExistence type="predicted"/>
<accession>A0A420Y4B1</accession>
<dbReference type="STRING" id="177199.A0A420Y4B1"/>
<reference evidence="2 3" key="1">
    <citation type="submission" date="2018-08" db="EMBL/GenBank/DDBJ databases">
        <title>Draft genome of the lignicolous fungus Coniochaeta pulveracea.</title>
        <authorList>
            <person name="Borstlap C.J."/>
            <person name="De Witt R.N."/>
            <person name="Botha A."/>
            <person name="Volschenk H."/>
        </authorList>
    </citation>
    <scope>NUCLEOTIDE SEQUENCE [LARGE SCALE GENOMIC DNA]</scope>
    <source>
        <strain evidence="2 3">CAB683</strain>
    </source>
</reference>
<organism evidence="2 3">
    <name type="scientific">Coniochaeta pulveracea</name>
    <dbReference type="NCBI Taxonomy" id="177199"/>
    <lineage>
        <taxon>Eukaryota</taxon>
        <taxon>Fungi</taxon>
        <taxon>Dikarya</taxon>
        <taxon>Ascomycota</taxon>
        <taxon>Pezizomycotina</taxon>
        <taxon>Sordariomycetes</taxon>
        <taxon>Sordariomycetidae</taxon>
        <taxon>Coniochaetales</taxon>
        <taxon>Coniochaetaceae</taxon>
        <taxon>Coniochaeta</taxon>
    </lineage>
</organism>
<evidence type="ECO:0000313" key="2">
    <source>
        <dbReference type="EMBL" id="RKU42708.1"/>
    </source>
</evidence>
<name>A0A420Y4B1_9PEZI</name>
<feature type="compositionally biased region" description="Acidic residues" evidence="1">
    <location>
        <begin position="48"/>
        <end position="63"/>
    </location>
</feature>